<dbReference type="InterPro" id="IPR048254">
    <property type="entry name" value="CDP_ALCOHOL_P_TRANSF_CS"/>
</dbReference>
<evidence type="ECO:0000256" key="6">
    <source>
        <dbReference type="ARBA" id="ARBA00022516"/>
    </source>
</evidence>
<dbReference type="EMBL" id="FXWH01000003">
    <property type="protein sequence ID" value="SMQ80574.1"/>
    <property type="molecule type" value="Genomic_DNA"/>
</dbReference>
<evidence type="ECO:0000256" key="4">
    <source>
        <dbReference type="ARBA" id="ARBA00013174"/>
    </source>
</evidence>
<feature type="compositionally biased region" description="Basic and acidic residues" evidence="16">
    <location>
        <begin position="275"/>
        <end position="291"/>
    </location>
</feature>
<keyword evidence="9 17" id="KW-1133">Transmembrane helix</keyword>
<feature type="transmembrane region" description="Helical" evidence="17">
    <location>
        <begin position="226"/>
        <end position="243"/>
    </location>
</feature>
<evidence type="ECO:0000256" key="10">
    <source>
        <dbReference type="ARBA" id="ARBA00023098"/>
    </source>
</evidence>
<evidence type="ECO:0000313" key="18">
    <source>
        <dbReference type="EMBL" id="SMQ80574.1"/>
    </source>
</evidence>
<dbReference type="InterPro" id="IPR050324">
    <property type="entry name" value="CDP-alcohol_PTase-I"/>
</dbReference>
<dbReference type="InterPro" id="IPR000462">
    <property type="entry name" value="CDP-OH_P_trans"/>
</dbReference>
<dbReference type="NCBIfam" id="TIGR00473">
    <property type="entry name" value="pssA"/>
    <property type="match status" value="1"/>
</dbReference>
<keyword evidence="13" id="KW-1208">Phospholipid metabolism</keyword>
<evidence type="ECO:0000256" key="11">
    <source>
        <dbReference type="ARBA" id="ARBA00023136"/>
    </source>
</evidence>
<gene>
    <name evidence="18" type="ORF">SAMN06297229_2329</name>
</gene>
<evidence type="ECO:0000256" key="1">
    <source>
        <dbReference type="ARBA" id="ARBA00000287"/>
    </source>
</evidence>
<proteinExistence type="inferred from homology"/>
<dbReference type="Pfam" id="PF01066">
    <property type="entry name" value="CDP-OH_P_transf"/>
    <property type="match status" value="1"/>
</dbReference>
<evidence type="ECO:0000256" key="3">
    <source>
        <dbReference type="ARBA" id="ARBA00010441"/>
    </source>
</evidence>
<dbReference type="PANTHER" id="PTHR14269:SF61">
    <property type="entry name" value="CDP-DIACYLGLYCEROL--SERINE O-PHOSPHATIDYLTRANSFERASE"/>
    <property type="match status" value="1"/>
</dbReference>
<comment type="similarity">
    <text evidence="3 15">Belongs to the CDP-alcohol phosphatidyltransferase class-I family.</text>
</comment>
<evidence type="ECO:0000256" key="7">
    <source>
        <dbReference type="ARBA" id="ARBA00022679"/>
    </source>
</evidence>
<evidence type="ECO:0000256" key="2">
    <source>
        <dbReference type="ARBA" id="ARBA00004127"/>
    </source>
</evidence>
<dbReference type="GO" id="GO:0003882">
    <property type="term" value="F:CDP-diacylglycerol-serine O-phosphatidyltransferase activity"/>
    <property type="evidence" value="ECO:0007669"/>
    <property type="project" value="UniProtKB-EC"/>
</dbReference>
<accession>A0A1Y6G3P7</accession>
<feature type="transmembrane region" description="Helical" evidence="17">
    <location>
        <begin position="135"/>
        <end position="155"/>
    </location>
</feature>
<dbReference type="InterPro" id="IPR043130">
    <property type="entry name" value="CDP-OH_PTrfase_TM_dom"/>
</dbReference>
<keyword evidence="7 15" id="KW-0808">Transferase</keyword>
<dbReference type="GO" id="GO:0016020">
    <property type="term" value="C:membrane"/>
    <property type="evidence" value="ECO:0007669"/>
    <property type="project" value="InterPro"/>
</dbReference>
<dbReference type="PROSITE" id="PS00379">
    <property type="entry name" value="CDP_ALCOHOL_P_TRANSF"/>
    <property type="match status" value="1"/>
</dbReference>
<reference evidence="19" key="1">
    <citation type="submission" date="2017-04" db="EMBL/GenBank/DDBJ databases">
        <authorList>
            <person name="Varghese N."/>
            <person name="Submissions S."/>
        </authorList>
    </citation>
    <scope>NUCLEOTIDE SEQUENCE [LARGE SCALE GENOMIC DNA]</scope>
</reference>
<keyword evidence="8 17" id="KW-0812">Transmembrane</keyword>
<evidence type="ECO:0000256" key="14">
    <source>
        <dbReference type="ARBA" id="ARBA00032361"/>
    </source>
</evidence>
<feature type="region of interest" description="Disordered" evidence="16">
    <location>
        <begin position="257"/>
        <end position="291"/>
    </location>
</feature>
<feature type="transmembrane region" description="Helical" evidence="17">
    <location>
        <begin position="204"/>
        <end position="220"/>
    </location>
</feature>
<organism evidence="18 19">
    <name type="scientific">Pseudidiomarina planktonica</name>
    <dbReference type="NCBI Taxonomy" id="1323738"/>
    <lineage>
        <taxon>Bacteria</taxon>
        <taxon>Pseudomonadati</taxon>
        <taxon>Pseudomonadota</taxon>
        <taxon>Gammaproteobacteria</taxon>
        <taxon>Alteromonadales</taxon>
        <taxon>Idiomarinaceae</taxon>
        <taxon>Pseudidiomarina</taxon>
    </lineage>
</organism>
<sequence>MTQQNQKEAASKKKGIYLLPNLLTTAGLFSGFFAIVESMQGNFEIAAIAIFVAMVFDGLDGRVARMTNTESDFGAEYDSMADIVSFGMAPALVAYNWALSDLGKLGWLAAFIFVAGGALRLARFNTNLATSDKRFFQGLAIPSAAAVVSGLVWVGSKYDITPTVAEGPNIVNYVVALITICSGLLMVSNFRYHSFKDVDWRGKVSFLVILLVVLVFVVVATEPSLVLFAIFFLYALSGPVFTIRSVGKLKLEHVVGDTDDDADFDGTDNSATDSAKQKESEAAKKSKEDEK</sequence>
<dbReference type="OrthoDB" id="9777147at2"/>
<evidence type="ECO:0000256" key="5">
    <source>
        <dbReference type="ARBA" id="ARBA00017171"/>
    </source>
</evidence>
<keyword evidence="10" id="KW-0443">Lipid metabolism</keyword>
<evidence type="ECO:0000256" key="16">
    <source>
        <dbReference type="SAM" id="MobiDB-lite"/>
    </source>
</evidence>
<feature type="transmembrane region" description="Helical" evidence="17">
    <location>
        <begin position="105"/>
        <end position="123"/>
    </location>
</feature>
<evidence type="ECO:0000256" key="8">
    <source>
        <dbReference type="ARBA" id="ARBA00022692"/>
    </source>
</evidence>
<name>A0A1Y6G3P7_9GAMM</name>
<keyword evidence="6" id="KW-0444">Lipid biosynthesis</keyword>
<keyword evidence="11 17" id="KW-0472">Membrane</keyword>
<dbReference type="GO" id="GO:0012505">
    <property type="term" value="C:endomembrane system"/>
    <property type="evidence" value="ECO:0007669"/>
    <property type="project" value="UniProtKB-SubCell"/>
</dbReference>
<dbReference type="AlphaFoldDB" id="A0A1Y6G3P7"/>
<keyword evidence="12" id="KW-0594">Phospholipid biosynthesis</keyword>
<feature type="transmembrane region" description="Helical" evidence="17">
    <location>
        <begin position="16"/>
        <end position="36"/>
    </location>
</feature>
<evidence type="ECO:0000256" key="15">
    <source>
        <dbReference type="RuleBase" id="RU003750"/>
    </source>
</evidence>
<dbReference type="InterPro" id="IPR004533">
    <property type="entry name" value="CDP-diaglyc--ser_O-PTrfase"/>
</dbReference>
<comment type="catalytic activity">
    <reaction evidence="1">
        <text>a CDP-1,2-diacyl-sn-glycerol + L-serine = a 1,2-diacyl-sn-glycero-3-phospho-L-serine + CMP + H(+)</text>
        <dbReference type="Rhea" id="RHEA:16913"/>
        <dbReference type="ChEBI" id="CHEBI:15378"/>
        <dbReference type="ChEBI" id="CHEBI:33384"/>
        <dbReference type="ChEBI" id="CHEBI:57262"/>
        <dbReference type="ChEBI" id="CHEBI:58332"/>
        <dbReference type="ChEBI" id="CHEBI:60377"/>
        <dbReference type="EC" id="2.7.8.8"/>
    </reaction>
</comment>
<keyword evidence="19" id="KW-1185">Reference proteome</keyword>
<dbReference type="PANTHER" id="PTHR14269">
    <property type="entry name" value="CDP-DIACYLGLYCEROL--GLYCEROL-3-PHOSPHATE 3-PHOSPHATIDYLTRANSFERASE-RELATED"/>
    <property type="match status" value="1"/>
</dbReference>
<feature type="compositionally biased region" description="Acidic residues" evidence="16">
    <location>
        <begin position="257"/>
        <end position="266"/>
    </location>
</feature>
<feature type="transmembrane region" description="Helical" evidence="17">
    <location>
        <begin position="170"/>
        <end position="192"/>
    </location>
</feature>
<dbReference type="Proteomes" id="UP000194450">
    <property type="component" value="Unassembled WGS sequence"/>
</dbReference>
<protein>
    <recommendedName>
        <fullName evidence="5">CDP-diacylglycerol--serine O-phosphatidyltransferase</fullName>
        <ecNumber evidence="4">2.7.8.8</ecNumber>
    </recommendedName>
    <alternativeName>
        <fullName evidence="14">Phosphatidylserine synthase</fullName>
    </alternativeName>
</protein>
<evidence type="ECO:0000256" key="9">
    <source>
        <dbReference type="ARBA" id="ARBA00022989"/>
    </source>
</evidence>
<evidence type="ECO:0000256" key="12">
    <source>
        <dbReference type="ARBA" id="ARBA00023209"/>
    </source>
</evidence>
<dbReference type="RefSeq" id="WP_086435452.1">
    <property type="nucleotide sequence ID" value="NZ_FXWH01000003.1"/>
</dbReference>
<dbReference type="GO" id="GO:0008654">
    <property type="term" value="P:phospholipid biosynthetic process"/>
    <property type="evidence" value="ECO:0007669"/>
    <property type="project" value="UniProtKB-KW"/>
</dbReference>
<comment type="subcellular location">
    <subcellularLocation>
        <location evidence="2">Endomembrane system</location>
        <topology evidence="2">Multi-pass membrane protein</topology>
    </subcellularLocation>
</comment>
<evidence type="ECO:0000256" key="13">
    <source>
        <dbReference type="ARBA" id="ARBA00023264"/>
    </source>
</evidence>
<dbReference type="EC" id="2.7.8.8" evidence="4"/>
<evidence type="ECO:0000256" key="17">
    <source>
        <dbReference type="SAM" id="Phobius"/>
    </source>
</evidence>
<evidence type="ECO:0000313" key="19">
    <source>
        <dbReference type="Proteomes" id="UP000194450"/>
    </source>
</evidence>
<dbReference type="Gene3D" id="1.20.120.1760">
    <property type="match status" value="1"/>
</dbReference>